<keyword evidence="5" id="KW-1185">Reference proteome</keyword>
<keyword evidence="2" id="KW-0812">Transmembrane</keyword>
<dbReference type="Proteomes" id="UP000029095">
    <property type="component" value="Unassembled WGS sequence"/>
</dbReference>
<dbReference type="HOGENOM" id="CLU_1115278_0_0_11"/>
<proteinExistence type="predicted"/>
<dbReference type="Pfam" id="PF08378">
    <property type="entry name" value="NERD"/>
    <property type="match status" value="1"/>
</dbReference>
<feature type="transmembrane region" description="Helical" evidence="2">
    <location>
        <begin position="60"/>
        <end position="79"/>
    </location>
</feature>
<feature type="domain" description="NERD" evidence="3">
    <location>
        <begin position="88"/>
        <end position="183"/>
    </location>
</feature>
<dbReference type="EMBL" id="JNFQ01000007">
    <property type="protein sequence ID" value="KFG71366.1"/>
    <property type="molecule type" value="Genomic_DNA"/>
</dbReference>
<evidence type="ECO:0000256" key="1">
    <source>
        <dbReference type="SAM" id="MobiDB-lite"/>
    </source>
</evidence>
<dbReference type="InterPro" id="IPR011528">
    <property type="entry name" value="NERD"/>
</dbReference>
<reference evidence="4 5" key="1">
    <citation type="submission" date="2014-05" db="EMBL/GenBank/DDBJ databases">
        <title>Complete genome sequence of the Streptomyces mutabilis TRM45540.</title>
        <authorList>
            <person name="Luo X."/>
            <person name="Zhang L."/>
        </authorList>
    </citation>
    <scope>NUCLEOTIDE SEQUENCE [LARGE SCALE GENOMIC DNA]</scope>
    <source>
        <strain evidence="4 5">TRM45540</strain>
    </source>
</reference>
<evidence type="ECO:0000256" key="2">
    <source>
        <dbReference type="SAM" id="Phobius"/>
    </source>
</evidence>
<name>A0A086MR48_9ACTN</name>
<keyword evidence="2" id="KW-0472">Membrane</keyword>
<keyword evidence="2" id="KW-1133">Transmembrane helix</keyword>
<gene>
    <name evidence="4" type="ORF">FM21_34280</name>
</gene>
<dbReference type="AlphaFoldDB" id="A0A086MR48"/>
<comment type="caution">
    <text evidence="4">The sequence shown here is derived from an EMBL/GenBank/DDBJ whole genome shotgun (WGS) entry which is preliminary data.</text>
</comment>
<evidence type="ECO:0000313" key="5">
    <source>
        <dbReference type="Proteomes" id="UP000029095"/>
    </source>
</evidence>
<accession>A0A086MR48</accession>
<organism evidence="4 5">
    <name type="scientific">Streptomyces mutabilis</name>
    <dbReference type="NCBI Taxonomy" id="67332"/>
    <lineage>
        <taxon>Bacteria</taxon>
        <taxon>Bacillati</taxon>
        <taxon>Actinomycetota</taxon>
        <taxon>Actinomycetes</taxon>
        <taxon>Kitasatosporales</taxon>
        <taxon>Streptomycetaceae</taxon>
        <taxon>Streptomyces</taxon>
    </lineage>
</organism>
<sequence>MTLIGSRRRTGAGASAQRMADTIRADERRKQHRTAAWAVPLLVAPTAAGAAYLTATATSARAGFAVALTITVLALRRLYRNGGSTWARGAAGERKTARILRTLVWCGLGTWAVIHDFRVGTKYNGDHLVIGRCGPVYVDTKTWSAKNARVTTDRRGRLWYGRFPQDKTIETVLWEAESAAQALGHPVRAVIAVHHAPVPRGGLRSGGVTVVQASELRRHLRDLPRTPGWNRARVAATYRLARHRLQPAA</sequence>
<evidence type="ECO:0000313" key="4">
    <source>
        <dbReference type="EMBL" id="KFG71366.1"/>
    </source>
</evidence>
<feature type="compositionally biased region" description="Basic residues" evidence="1">
    <location>
        <begin position="1"/>
        <end position="10"/>
    </location>
</feature>
<feature type="transmembrane region" description="Helical" evidence="2">
    <location>
        <begin position="34"/>
        <end position="54"/>
    </location>
</feature>
<feature type="region of interest" description="Disordered" evidence="1">
    <location>
        <begin position="1"/>
        <end position="27"/>
    </location>
</feature>
<evidence type="ECO:0000259" key="3">
    <source>
        <dbReference type="Pfam" id="PF08378"/>
    </source>
</evidence>
<protein>
    <recommendedName>
        <fullName evidence="3">NERD domain-containing protein</fullName>
    </recommendedName>
</protein>
<dbReference type="STRING" id="1915400.FM21_34280"/>
<dbReference type="RefSeq" id="WP_043385728.1">
    <property type="nucleotide sequence ID" value="NZ_KN039950.1"/>
</dbReference>